<dbReference type="EMBL" id="UZAI01000539">
    <property type="protein sequence ID" value="VDO54114.1"/>
    <property type="molecule type" value="Genomic_DNA"/>
</dbReference>
<accession>A0A183LEE2</accession>
<proteinExistence type="predicted"/>
<keyword evidence="2" id="KW-1185">Reference proteome</keyword>
<dbReference type="Proteomes" id="UP000277204">
    <property type="component" value="Unassembled WGS sequence"/>
</dbReference>
<organism evidence="1 2">
    <name type="scientific">Schistosoma margrebowiei</name>
    <dbReference type="NCBI Taxonomy" id="48269"/>
    <lineage>
        <taxon>Eukaryota</taxon>
        <taxon>Metazoa</taxon>
        <taxon>Spiralia</taxon>
        <taxon>Lophotrochozoa</taxon>
        <taxon>Platyhelminthes</taxon>
        <taxon>Trematoda</taxon>
        <taxon>Digenea</taxon>
        <taxon>Strigeidida</taxon>
        <taxon>Schistosomatoidea</taxon>
        <taxon>Schistosomatidae</taxon>
        <taxon>Schistosoma</taxon>
    </lineage>
</organism>
<sequence>MEFLECLRLEIMSVISASLFLISFLFLKKLDEQFSDRSLFPKKYVKLIGWSVIISVQWTLDTNDDDELDRL</sequence>
<gene>
    <name evidence="1" type="ORF">SMRZ_LOCUS2167</name>
</gene>
<dbReference type="AlphaFoldDB" id="A0A183LEE2"/>
<evidence type="ECO:0000313" key="1">
    <source>
        <dbReference type="EMBL" id="VDO54114.1"/>
    </source>
</evidence>
<name>A0A183LEE2_9TREM</name>
<protein>
    <submittedName>
        <fullName evidence="1">Uncharacterized protein</fullName>
    </submittedName>
</protein>
<evidence type="ECO:0000313" key="2">
    <source>
        <dbReference type="Proteomes" id="UP000277204"/>
    </source>
</evidence>
<reference evidence="1 2" key="1">
    <citation type="submission" date="2018-11" db="EMBL/GenBank/DDBJ databases">
        <authorList>
            <consortium name="Pathogen Informatics"/>
        </authorList>
    </citation>
    <scope>NUCLEOTIDE SEQUENCE [LARGE SCALE GENOMIC DNA]</scope>
    <source>
        <strain evidence="1 2">Zambia</strain>
    </source>
</reference>